<organism evidence="17 18">
    <name type="scientific">Mycena sanguinolenta</name>
    <dbReference type="NCBI Taxonomy" id="230812"/>
    <lineage>
        <taxon>Eukaryota</taxon>
        <taxon>Fungi</taxon>
        <taxon>Dikarya</taxon>
        <taxon>Basidiomycota</taxon>
        <taxon>Agaricomycotina</taxon>
        <taxon>Agaricomycetes</taxon>
        <taxon>Agaricomycetidae</taxon>
        <taxon>Agaricales</taxon>
        <taxon>Marasmiineae</taxon>
        <taxon>Mycenaceae</taxon>
        <taxon>Mycena</taxon>
    </lineage>
</organism>
<evidence type="ECO:0000256" key="7">
    <source>
        <dbReference type="ARBA" id="ARBA00022840"/>
    </source>
</evidence>
<keyword evidence="7" id="KW-0067">ATP-binding</keyword>
<dbReference type="InterPro" id="IPR045864">
    <property type="entry name" value="aa-tRNA-synth_II/BPL/LPL"/>
</dbReference>
<keyword evidence="12" id="KW-1015">Disulfide bond</keyword>
<dbReference type="SUPFAM" id="SSF55424">
    <property type="entry name" value="FAD/NAD-linked reductases, dimerisation (C-terminal) domain"/>
    <property type="match status" value="1"/>
</dbReference>
<dbReference type="Pfam" id="PF07992">
    <property type="entry name" value="Pyr_redox_2"/>
    <property type="match status" value="1"/>
</dbReference>
<keyword evidence="13 15" id="KW-0676">Redox-active center</keyword>
<keyword evidence="10 15" id="KW-0520">NAD</keyword>
<dbReference type="GO" id="GO:0004148">
    <property type="term" value="F:dihydrolipoyl dehydrogenase (NADH) activity"/>
    <property type="evidence" value="ECO:0007669"/>
    <property type="project" value="UniProtKB-EC"/>
</dbReference>
<dbReference type="SMART" id="SM00946">
    <property type="entry name" value="ProRS-C_1"/>
    <property type="match status" value="1"/>
</dbReference>
<dbReference type="Gene3D" id="3.30.930.10">
    <property type="entry name" value="Bira Bifunctional Protein, Domain 2"/>
    <property type="match status" value="1"/>
</dbReference>
<dbReference type="FunFam" id="3.30.110.30:FF:000001">
    <property type="entry name" value="Bifunctional glutamate/proline--tRNA ligase"/>
    <property type="match status" value="1"/>
</dbReference>
<sequence>MFLLRLLPRLSNSYPPPWILRKKSFAALSIAPAAHVDHASTNSPATWREALDAHPSLPTKSFELIKTLVYKPKTAKSATPVPVVVIARDDTEANSGAIGKKLNLKELRLASEDLLTEFFALDKNSLSPLALNAQTFPKVLTVLDSSIASSSSLFAVHALSASATVFLSGKDIVTYLRHLETDTVKIQELDFATLADATPAASSKPAPKEKEDAKIEGAVQIAIGVKKEVDFPAWYTNVLLKADMLDYYSVSGCYILKPWSYSIWEEITQWFNAEIKELGVQNSYFPMFVSQKVLEREKDHIEGFSPEVAWVTKAGNSDLEEPIAIRPTSETAMYPYYAKWIKSHRDLPLKLNQWNSVVRWEFKNPQPFLRTREFLWQEGHTAFLTKPEADAEVRQILDLYRRVFEELLAVPVVPGVKSEKEKFAGGLYTTTVEGFIPTSGRGIQGATSHCLGQNFSRPEMFNIFVEDPTDPTGQGKTYVWQNSWGLSTRTIGVMVMVHGDNQGLVLPPRVASIQVVIVPCGITAKTTEESRATINNACEELAKTLKKAGIRAKADLREGQTPGWKFNDWEQKGVPLRLEIGPNDLAKKQTLTVRRDTGVKNPIGLADIGATVNALLATIQSDMFNKAKATYDSCIKEITQWDDIVPALDSKNVVVIPWCEVEECEDDIKERSGRASEPQDERAPSAGAKSLCIPFDQSRWTPIVPGQTKCPACGKDAKRWTMFGRSENLRLMLQRIGQRSSLRSVQRLRWTAHRNYAATSDPYEVVVIGGGPGGYVAAIKAAQLGLKTACIEKRGSLGGTCLNVGCIPSKAMLNNSHMYHQAQHDMQRRGIDISGVSLNLPTMLAAKDNAVSGLTKGVEFLFKQNGVEYIKGAASFVSPTRISVQLLEGGETEVEAKSVIIATGSEVAPFPGGGIPIDEKQIVSSTGVLSLQQVPEKLIVIGGGIIGLEMGSVWSRLGAEVTVVEFLGTIGGAGIDGEVAKQFQRLLTKQGLKFKLNTKVTAAEKTDNGKVSLKMEAAAGGKEEVLDADVVLVAVGRRPYVEGLNLEAIGVEMDNKGRIVIDDQFNTSVKNIKCIGDVTFGPMLAHKAEEEGIAAVEFLKSGHGHVNYNAIPSVVYTHPEVSWVGKTEEELKKAGVQFAVGKFNFTANSRAKTNLDTDGFVKILTEKETDKILGVHIIGPNAGEMISEGVLAMEYGASAEDVARTTHAHPTLSEAFKEACMAAFAKPIHM</sequence>
<evidence type="ECO:0000256" key="6">
    <source>
        <dbReference type="ARBA" id="ARBA00022827"/>
    </source>
</evidence>
<dbReference type="InterPro" id="IPR012999">
    <property type="entry name" value="Pyr_OxRdtase_I_AS"/>
</dbReference>
<comment type="similarity">
    <text evidence="2">Belongs to the class-II aminoacyl-tRNA synthetase family.</text>
</comment>
<evidence type="ECO:0000313" key="17">
    <source>
        <dbReference type="EMBL" id="KAF7370783.1"/>
    </source>
</evidence>
<dbReference type="InterPro" id="IPR036754">
    <property type="entry name" value="YbaK/aa-tRNA-synt-asso_dom_sf"/>
</dbReference>
<dbReference type="GO" id="GO:0017101">
    <property type="term" value="C:aminoacyl-tRNA synthetase multienzyme complex"/>
    <property type="evidence" value="ECO:0007669"/>
    <property type="project" value="TreeGrafter"/>
</dbReference>
<dbReference type="GO" id="GO:0005737">
    <property type="term" value="C:cytoplasm"/>
    <property type="evidence" value="ECO:0007669"/>
    <property type="project" value="InterPro"/>
</dbReference>
<dbReference type="CDD" id="cd04332">
    <property type="entry name" value="YbaK_like"/>
    <property type="match status" value="1"/>
</dbReference>
<dbReference type="InterPro" id="IPR002314">
    <property type="entry name" value="aa-tRNA-synt_IIb"/>
</dbReference>
<comment type="caution">
    <text evidence="17">The sequence shown here is derived from an EMBL/GenBank/DDBJ whole genome shotgun (WGS) entry which is preliminary data.</text>
</comment>
<dbReference type="FunFam" id="3.30.390.30:FF:000001">
    <property type="entry name" value="Dihydrolipoyl dehydrogenase"/>
    <property type="match status" value="1"/>
</dbReference>
<evidence type="ECO:0000256" key="14">
    <source>
        <dbReference type="ARBA" id="ARBA00047671"/>
    </source>
</evidence>
<name>A0A8H7DFY8_9AGAR</name>
<dbReference type="CDD" id="cd00862">
    <property type="entry name" value="ProRS_anticodon_zinc"/>
    <property type="match status" value="1"/>
</dbReference>
<dbReference type="PRINTS" id="PR00368">
    <property type="entry name" value="FADPNR"/>
</dbReference>
<evidence type="ECO:0000256" key="8">
    <source>
        <dbReference type="ARBA" id="ARBA00022917"/>
    </source>
</evidence>
<dbReference type="InterPro" id="IPR006258">
    <property type="entry name" value="Lipoamide_DH"/>
</dbReference>
<gene>
    <name evidence="17" type="ORF">MSAN_00711700</name>
</gene>
<reference evidence="17" key="1">
    <citation type="submission" date="2020-05" db="EMBL/GenBank/DDBJ databases">
        <title>Mycena genomes resolve the evolution of fungal bioluminescence.</title>
        <authorList>
            <person name="Tsai I.J."/>
        </authorList>
    </citation>
    <scope>NUCLEOTIDE SEQUENCE</scope>
    <source>
        <strain evidence="17">160909Yilan</strain>
    </source>
</reference>
<dbReference type="GO" id="GO:0005524">
    <property type="term" value="F:ATP binding"/>
    <property type="evidence" value="ECO:0007669"/>
    <property type="project" value="UniProtKB-KW"/>
</dbReference>
<dbReference type="AlphaFoldDB" id="A0A8H7DFY8"/>
<dbReference type="FunFam" id="3.30.930.10:FF:000007">
    <property type="entry name" value="Bifunctional glutamate/proline--tRNA ligase"/>
    <property type="match status" value="1"/>
</dbReference>
<keyword evidence="3" id="KW-0436">Ligase</keyword>
<dbReference type="PANTHER" id="PTHR43382:SF2">
    <property type="entry name" value="BIFUNCTIONAL GLUTAMATE_PROLINE--TRNA LIGASE"/>
    <property type="match status" value="1"/>
</dbReference>
<keyword evidence="8" id="KW-0648">Protein biosynthesis</keyword>
<dbReference type="InterPro" id="IPR016156">
    <property type="entry name" value="FAD/NAD-linked_Rdtase_dimer_sf"/>
</dbReference>
<evidence type="ECO:0000256" key="1">
    <source>
        <dbReference type="ARBA" id="ARBA00007532"/>
    </source>
</evidence>
<dbReference type="Pfam" id="PF03129">
    <property type="entry name" value="HGTP_anticodon"/>
    <property type="match status" value="1"/>
</dbReference>
<dbReference type="FunFam" id="3.40.50.800:FF:000005">
    <property type="entry name" value="bifunctional glutamate/proline--tRNA ligase"/>
    <property type="match status" value="1"/>
</dbReference>
<dbReference type="EC" id="1.8.1.4" evidence="15"/>
<dbReference type="SUPFAM" id="SSF51905">
    <property type="entry name" value="FAD/NAD(P)-binding domain"/>
    <property type="match status" value="1"/>
</dbReference>
<dbReference type="GO" id="GO:0050660">
    <property type="term" value="F:flavin adenine dinucleotide binding"/>
    <property type="evidence" value="ECO:0007669"/>
    <property type="project" value="InterPro"/>
</dbReference>
<dbReference type="InterPro" id="IPR006195">
    <property type="entry name" value="aa-tRNA-synth_II"/>
</dbReference>
<dbReference type="InterPro" id="IPR033721">
    <property type="entry name" value="ProRS_core_arch_euk"/>
</dbReference>
<evidence type="ECO:0000256" key="2">
    <source>
        <dbReference type="ARBA" id="ARBA00008226"/>
    </source>
</evidence>
<evidence type="ECO:0000256" key="3">
    <source>
        <dbReference type="ARBA" id="ARBA00022598"/>
    </source>
</evidence>
<dbReference type="InterPro" id="IPR007214">
    <property type="entry name" value="YbaK/aa-tRNA-synth-assoc-dom"/>
</dbReference>
<feature type="domain" description="Aminoacyl-transfer RNA synthetases class-II family profile" evidence="16">
    <location>
        <begin position="261"/>
        <end position="507"/>
    </location>
</feature>
<dbReference type="InterPro" id="IPR036621">
    <property type="entry name" value="Anticodon-bd_dom_sf"/>
</dbReference>
<dbReference type="CDD" id="cd00778">
    <property type="entry name" value="ProRS_core_arch_euk"/>
    <property type="match status" value="1"/>
</dbReference>
<dbReference type="InterPro" id="IPR036188">
    <property type="entry name" value="FAD/NAD-bd_sf"/>
</dbReference>
<dbReference type="NCBIfam" id="TIGR00408">
    <property type="entry name" value="proS_fam_I"/>
    <property type="match status" value="1"/>
</dbReference>
<dbReference type="EMBL" id="JACAZH010000004">
    <property type="protein sequence ID" value="KAF7370783.1"/>
    <property type="molecule type" value="Genomic_DNA"/>
</dbReference>
<dbReference type="GO" id="GO:0006433">
    <property type="term" value="P:prolyl-tRNA aminoacylation"/>
    <property type="evidence" value="ECO:0007669"/>
    <property type="project" value="InterPro"/>
</dbReference>
<dbReference type="Pfam" id="PF09180">
    <property type="entry name" value="ProRS-C_1"/>
    <property type="match status" value="1"/>
</dbReference>
<dbReference type="GO" id="GO:0002161">
    <property type="term" value="F:aminoacyl-tRNA deacylase activity"/>
    <property type="evidence" value="ECO:0007669"/>
    <property type="project" value="InterPro"/>
</dbReference>
<keyword evidence="5" id="KW-0547">Nucleotide-binding</keyword>
<dbReference type="SUPFAM" id="SSF55826">
    <property type="entry name" value="YbaK/ProRS associated domain"/>
    <property type="match status" value="1"/>
</dbReference>
<dbReference type="NCBIfam" id="TIGR01350">
    <property type="entry name" value="lipoamide_DH"/>
    <property type="match status" value="1"/>
</dbReference>
<dbReference type="Gene3D" id="3.40.50.800">
    <property type="entry name" value="Anticodon-binding domain"/>
    <property type="match status" value="1"/>
</dbReference>
<comment type="miscellaneous">
    <text evidence="15">The active site is a redox-active disulfide bond.</text>
</comment>
<evidence type="ECO:0000256" key="11">
    <source>
        <dbReference type="ARBA" id="ARBA00023146"/>
    </source>
</evidence>
<evidence type="ECO:0000256" key="13">
    <source>
        <dbReference type="ARBA" id="ARBA00023284"/>
    </source>
</evidence>
<dbReference type="GO" id="GO:0004827">
    <property type="term" value="F:proline-tRNA ligase activity"/>
    <property type="evidence" value="ECO:0007669"/>
    <property type="project" value="UniProtKB-EC"/>
</dbReference>
<evidence type="ECO:0000256" key="9">
    <source>
        <dbReference type="ARBA" id="ARBA00023002"/>
    </source>
</evidence>
<dbReference type="InterPro" id="IPR004099">
    <property type="entry name" value="Pyr_nucl-diS_OxRdtase_dimer"/>
</dbReference>
<evidence type="ECO:0000256" key="4">
    <source>
        <dbReference type="ARBA" id="ARBA00022630"/>
    </source>
</evidence>
<dbReference type="SUPFAM" id="SSF64586">
    <property type="entry name" value="C-terminal domain of ProRS"/>
    <property type="match status" value="1"/>
</dbReference>
<comment type="catalytic activity">
    <reaction evidence="15">
        <text>N(6)-[(R)-dihydrolipoyl]-L-lysyl-[protein] + NAD(+) = N(6)-[(R)-lipoyl]-L-lysyl-[protein] + NADH + H(+)</text>
        <dbReference type="Rhea" id="RHEA:15045"/>
        <dbReference type="Rhea" id="RHEA-COMP:10474"/>
        <dbReference type="Rhea" id="RHEA-COMP:10475"/>
        <dbReference type="ChEBI" id="CHEBI:15378"/>
        <dbReference type="ChEBI" id="CHEBI:57540"/>
        <dbReference type="ChEBI" id="CHEBI:57945"/>
        <dbReference type="ChEBI" id="CHEBI:83099"/>
        <dbReference type="ChEBI" id="CHEBI:83100"/>
        <dbReference type="EC" id="1.8.1.4"/>
    </reaction>
</comment>
<dbReference type="PROSITE" id="PS50862">
    <property type="entry name" value="AA_TRNA_LIGASE_II"/>
    <property type="match status" value="1"/>
</dbReference>
<dbReference type="Gene3D" id="3.90.960.10">
    <property type="entry name" value="YbaK/aminoacyl-tRNA synthetase-associated domain"/>
    <property type="match status" value="1"/>
</dbReference>
<evidence type="ECO:0000256" key="10">
    <source>
        <dbReference type="ARBA" id="ARBA00023027"/>
    </source>
</evidence>
<dbReference type="Gene3D" id="3.30.110.30">
    <property type="entry name" value="C-terminal domain of ProRS"/>
    <property type="match status" value="1"/>
</dbReference>
<dbReference type="OrthoDB" id="1350766at2759"/>
<dbReference type="PROSITE" id="PS00076">
    <property type="entry name" value="PYRIDINE_REDOX_1"/>
    <property type="match status" value="1"/>
</dbReference>
<keyword evidence="9 15" id="KW-0560">Oxidoreductase</keyword>
<evidence type="ECO:0000256" key="15">
    <source>
        <dbReference type="RuleBase" id="RU003692"/>
    </source>
</evidence>
<comment type="similarity">
    <text evidence="1 15">Belongs to the class-I pyridine nucleotide-disulfide oxidoreductase family.</text>
</comment>
<dbReference type="PANTHER" id="PTHR43382">
    <property type="entry name" value="PROLYL-TRNA SYNTHETASE"/>
    <property type="match status" value="1"/>
</dbReference>
<dbReference type="InterPro" id="IPR004154">
    <property type="entry name" value="Anticodon-bd"/>
</dbReference>
<proteinExistence type="inferred from homology"/>
<keyword evidence="18" id="KW-1185">Reference proteome</keyword>
<evidence type="ECO:0000256" key="5">
    <source>
        <dbReference type="ARBA" id="ARBA00022741"/>
    </source>
</evidence>
<evidence type="ECO:0000256" key="12">
    <source>
        <dbReference type="ARBA" id="ARBA00023157"/>
    </source>
</evidence>
<dbReference type="Proteomes" id="UP000623467">
    <property type="component" value="Unassembled WGS sequence"/>
</dbReference>
<keyword evidence="4 15" id="KW-0285">Flavoprotein</keyword>
<dbReference type="InterPro" id="IPR016061">
    <property type="entry name" value="Pro-tRNA_ligase_II_C"/>
</dbReference>
<dbReference type="Pfam" id="PF04073">
    <property type="entry name" value="tRNA_edit"/>
    <property type="match status" value="1"/>
</dbReference>
<dbReference type="Gene3D" id="3.30.390.30">
    <property type="match status" value="1"/>
</dbReference>
<comment type="cofactor">
    <cofactor evidence="15">
        <name>FAD</name>
        <dbReference type="ChEBI" id="CHEBI:57692"/>
    </cofactor>
    <text evidence="15">Binds 1 FAD per subunit.</text>
</comment>
<dbReference type="SUPFAM" id="SSF55681">
    <property type="entry name" value="Class II aaRS and biotin synthetases"/>
    <property type="match status" value="1"/>
</dbReference>
<dbReference type="SUPFAM" id="SSF52954">
    <property type="entry name" value="Class II aaRS ABD-related"/>
    <property type="match status" value="1"/>
</dbReference>
<dbReference type="Pfam" id="PF02852">
    <property type="entry name" value="Pyr_redox_dim"/>
    <property type="match status" value="1"/>
</dbReference>
<dbReference type="PRINTS" id="PR00411">
    <property type="entry name" value="PNDRDTASEI"/>
</dbReference>
<evidence type="ECO:0000313" key="18">
    <source>
        <dbReference type="Proteomes" id="UP000623467"/>
    </source>
</evidence>
<dbReference type="HAMAP" id="MF_01571">
    <property type="entry name" value="Pro_tRNA_synth_type3"/>
    <property type="match status" value="1"/>
</dbReference>
<dbReference type="FunFam" id="3.50.50.60:FF:000001">
    <property type="entry name" value="Dihydrolipoyl dehydrogenase, mitochondrial"/>
    <property type="match status" value="1"/>
</dbReference>
<comment type="catalytic activity">
    <reaction evidence="14">
        <text>tRNA(Pro) + L-proline + ATP = L-prolyl-tRNA(Pro) + AMP + diphosphate</text>
        <dbReference type="Rhea" id="RHEA:14305"/>
        <dbReference type="Rhea" id="RHEA-COMP:9700"/>
        <dbReference type="Rhea" id="RHEA-COMP:9702"/>
        <dbReference type="ChEBI" id="CHEBI:30616"/>
        <dbReference type="ChEBI" id="CHEBI:33019"/>
        <dbReference type="ChEBI" id="CHEBI:60039"/>
        <dbReference type="ChEBI" id="CHEBI:78442"/>
        <dbReference type="ChEBI" id="CHEBI:78532"/>
        <dbReference type="ChEBI" id="CHEBI:456215"/>
        <dbReference type="EC" id="6.1.1.15"/>
    </reaction>
</comment>
<protein>
    <recommendedName>
        <fullName evidence="15">Dihydrolipoyl dehydrogenase</fullName>
        <ecNumber evidence="15">1.8.1.4</ecNumber>
    </recommendedName>
</protein>
<keyword evidence="11" id="KW-0030">Aminoacyl-tRNA synthetase</keyword>
<dbReference type="Gene3D" id="3.50.50.60">
    <property type="entry name" value="FAD/NAD(P)-binding domain"/>
    <property type="match status" value="2"/>
</dbReference>
<dbReference type="InterPro" id="IPR017449">
    <property type="entry name" value="Pro-tRNA_synth_II"/>
</dbReference>
<dbReference type="InterPro" id="IPR023753">
    <property type="entry name" value="FAD/NAD-binding_dom"/>
</dbReference>
<keyword evidence="6 15" id="KW-0274">FAD</keyword>
<evidence type="ECO:0000259" key="16">
    <source>
        <dbReference type="PROSITE" id="PS50862"/>
    </source>
</evidence>
<dbReference type="Pfam" id="PF00587">
    <property type="entry name" value="tRNA-synt_2b"/>
    <property type="match status" value="1"/>
</dbReference>
<accession>A0A8H7DFY8</accession>
<dbReference type="InterPro" id="IPR004499">
    <property type="entry name" value="Pro-tRNA-ligase_IIa_arc-type"/>
</dbReference>